<sequence length="338" mass="36073">MSSRARVRTCITWLLVIITGVATPLLPAPSVAQAAVLPAPPQVYLNTTYTPPSGQTITVPAGGDFQAALNAANSGDVITLQAGATYTGPFTLPPKAGTGWIIVRTSTPDSALPPPGNRIDPSYAPLMPKLVVGGSGGSAIQTASGAHHFRFIGIEMRPTSGAYVWAMVTLDNGTHDFIFDRCYIHGDPSAGSRQGIEMNSTSTAVIDSYFTDFKSPDDTTESYAIHGWNGWGPYKIVNNYLAAASQNLFFGGQDPSVSNLVSADIEIRGNHFAKPLSWRVGDPTYVGVHWGVKNLFELKNARRVLVDGNIFEYNWPQPGGQDGFAILFTPRNQSGGCP</sequence>
<evidence type="ECO:0000313" key="2">
    <source>
        <dbReference type="EMBL" id="TMI79362.1"/>
    </source>
</evidence>
<feature type="chain" id="PRO_5022083930" description="Right-handed parallel beta-helix repeat-containing protein" evidence="1">
    <location>
        <begin position="35"/>
        <end position="338"/>
    </location>
</feature>
<comment type="caution">
    <text evidence="2">The sequence shown here is derived from an EMBL/GenBank/DDBJ whole genome shotgun (WGS) entry which is preliminary data.</text>
</comment>
<name>A0A537J7M0_9BACT</name>
<dbReference type="AlphaFoldDB" id="A0A537J7M0"/>
<evidence type="ECO:0000313" key="3">
    <source>
        <dbReference type="Proteomes" id="UP000320048"/>
    </source>
</evidence>
<dbReference type="Gene3D" id="2.160.20.10">
    <property type="entry name" value="Single-stranded right-handed beta-helix, Pectin lyase-like"/>
    <property type="match status" value="1"/>
</dbReference>
<dbReference type="InterPro" id="IPR012334">
    <property type="entry name" value="Pectin_lyas_fold"/>
</dbReference>
<protein>
    <recommendedName>
        <fullName evidence="4">Right-handed parallel beta-helix repeat-containing protein</fullName>
    </recommendedName>
</protein>
<keyword evidence="1" id="KW-0732">Signal</keyword>
<dbReference type="SUPFAM" id="SSF51126">
    <property type="entry name" value="Pectin lyase-like"/>
    <property type="match status" value="1"/>
</dbReference>
<organism evidence="2 3">
    <name type="scientific">Candidatus Segetimicrobium genomatis</name>
    <dbReference type="NCBI Taxonomy" id="2569760"/>
    <lineage>
        <taxon>Bacteria</taxon>
        <taxon>Bacillati</taxon>
        <taxon>Candidatus Sysuimicrobiota</taxon>
        <taxon>Candidatus Sysuimicrobiia</taxon>
        <taxon>Candidatus Sysuimicrobiales</taxon>
        <taxon>Candidatus Segetimicrobiaceae</taxon>
        <taxon>Candidatus Segetimicrobium</taxon>
    </lineage>
</organism>
<feature type="non-terminal residue" evidence="2">
    <location>
        <position position="338"/>
    </location>
</feature>
<proteinExistence type="predicted"/>
<evidence type="ECO:0000256" key="1">
    <source>
        <dbReference type="SAM" id="SignalP"/>
    </source>
</evidence>
<gene>
    <name evidence="2" type="ORF">E6H04_10675</name>
</gene>
<reference evidence="2 3" key="1">
    <citation type="journal article" date="2019" name="Nat. Microbiol.">
        <title>Mediterranean grassland soil C-N compound turnover is dependent on rainfall and depth, and is mediated by genomically divergent microorganisms.</title>
        <authorList>
            <person name="Diamond S."/>
            <person name="Andeer P.F."/>
            <person name="Li Z."/>
            <person name="Crits-Christoph A."/>
            <person name="Burstein D."/>
            <person name="Anantharaman K."/>
            <person name="Lane K.R."/>
            <person name="Thomas B.C."/>
            <person name="Pan C."/>
            <person name="Northen T.R."/>
            <person name="Banfield J.F."/>
        </authorList>
    </citation>
    <scope>NUCLEOTIDE SEQUENCE [LARGE SCALE GENOMIC DNA]</scope>
    <source>
        <strain evidence="2">NP_7</strain>
    </source>
</reference>
<evidence type="ECO:0008006" key="4">
    <source>
        <dbReference type="Google" id="ProtNLM"/>
    </source>
</evidence>
<dbReference type="InterPro" id="IPR011050">
    <property type="entry name" value="Pectin_lyase_fold/virulence"/>
</dbReference>
<feature type="signal peptide" evidence="1">
    <location>
        <begin position="1"/>
        <end position="34"/>
    </location>
</feature>
<dbReference type="Proteomes" id="UP000320048">
    <property type="component" value="Unassembled WGS sequence"/>
</dbReference>
<accession>A0A537J7M0</accession>
<dbReference type="EMBL" id="VBAO01000291">
    <property type="protein sequence ID" value="TMI79362.1"/>
    <property type="molecule type" value="Genomic_DNA"/>
</dbReference>